<name>A0A9D4L187_DREPO</name>
<evidence type="ECO:0000313" key="3">
    <source>
        <dbReference type="Proteomes" id="UP000828390"/>
    </source>
</evidence>
<evidence type="ECO:0000313" key="2">
    <source>
        <dbReference type="EMBL" id="KAH3849640.1"/>
    </source>
</evidence>
<accession>A0A9D4L187</accession>
<sequence>MRVRWERTRRRGRGAGGKDYRNKPPSEETPFPKNGIAEQTPFHILHTRNKPPSIAEETLFPKNAIAEQPPSSF</sequence>
<comment type="caution">
    <text evidence="2">The sequence shown here is derived from an EMBL/GenBank/DDBJ whole genome shotgun (WGS) entry which is preliminary data.</text>
</comment>
<evidence type="ECO:0000256" key="1">
    <source>
        <dbReference type="SAM" id="MobiDB-lite"/>
    </source>
</evidence>
<reference evidence="2" key="1">
    <citation type="journal article" date="2019" name="bioRxiv">
        <title>The Genome of the Zebra Mussel, Dreissena polymorpha: A Resource for Invasive Species Research.</title>
        <authorList>
            <person name="McCartney M.A."/>
            <person name="Auch B."/>
            <person name="Kono T."/>
            <person name="Mallez S."/>
            <person name="Zhang Y."/>
            <person name="Obille A."/>
            <person name="Becker A."/>
            <person name="Abrahante J.E."/>
            <person name="Garbe J."/>
            <person name="Badalamenti J.P."/>
            <person name="Herman A."/>
            <person name="Mangelson H."/>
            <person name="Liachko I."/>
            <person name="Sullivan S."/>
            <person name="Sone E.D."/>
            <person name="Koren S."/>
            <person name="Silverstein K.A.T."/>
            <person name="Beckman K.B."/>
            <person name="Gohl D.M."/>
        </authorList>
    </citation>
    <scope>NUCLEOTIDE SEQUENCE</scope>
    <source>
        <strain evidence="2">Duluth1</strain>
        <tissue evidence="2">Whole animal</tissue>
    </source>
</reference>
<feature type="compositionally biased region" description="Basic and acidic residues" evidence="1">
    <location>
        <begin position="16"/>
        <end position="26"/>
    </location>
</feature>
<proteinExistence type="predicted"/>
<reference evidence="2" key="2">
    <citation type="submission" date="2020-11" db="EMBL/GenBank/DDBJ databases">
        <authorList>
            <person name="McCartney M.A."/>
            <person name="Auch B."/>
            <person name="Kono T."/>
            <person name="Mallez S."/>
            <person name="Becker A."/>
            <person name="Gohl D.M."/>
            <person name="Silverstein K.A.T."/>
            <person name="Koren S."/>
            <person name="Bechman K.B."/>
            <person name="Herman A."/>
            <person name="Abrahante J.E."/>
            <person name="Garbe J."/>
        </authorList>
    </citation>
    <scope>NUCLEOTIDE SEQUENCE</scope>
    <source>
        <strain evidence="2">Duluth1</strain>
        <tissue evidence="2">Whole animal</tissue>
    </source>
</reference>
<dbReference type="EMBL" id="JAIWYP010000003">
    <property type="protein sequence ID" value="KAH3849640.1"/>
    <property type="molecule type" value="Genomic_DNA"/>
</dbReference>
<protein>
    <submittedName>
        <fullName evidence="2">Uncharacterized protein</fullName>
    </submittedName>
</protein>
<dbReference type="AlphaFoldDB" id="A0A9D4L187"/>
<feature type="region of interest" description="Disordered" evidence="1">
    <location>
        <begin position="1"/>
        <end position="37"/>
    </location>
</feature>
<organism evidence="2 3">
    <name type="scientific">Dreissena polymorpha</name>
    <name type="common">Zebra mussel</name>
    <name type="synonym">Mytilus polymorpha</name>
    <dbReference type="NCBI Taxonomy" id="45954"/>
    <lineage>
        <taxon>Eukaryota</taxon>
        <taxon>Metazoa</taxon>
        <taxon>Spiralia</taxon>
        <taxon>Lophotrochozoa</taxon>
        <taxon>Mollusca</taxon>
        <taxon>Bivalvia</taxon>
        <taxon>Autobranchia</taxon>
        <taxon>Heteroconchia</taxon>
        <taxon>Euheterodonta</taxon>
        <taxon>Imparidentia</taxon>
        <taxon>Neoheterodontei</taxon>
        <taxon>Myida</taxon>
        <taxon>Dreissenoidea</taxon>
        <taxon>Dreissenidae</taxon>
        <taxon>Dreissena</taxon>
    </lineage>
</organism>
<gene>
    <name evidence="2" type="ORF">DPMN_092043</name>
</gene>
<keyword evidence="3" id="KW-1185">Reference proteome</keyword>
<dbReference type="Proteomes" id="UP000828390">
    <property type="component" value="Unassembled WGS sequence"/>
</dbReference>